<dbReference type="Gene3D" id="1.10.287.950">
    <property type="entry name" value="Methyl-accepting chemotaxis protein"/>
    <property type="match status" value="1"/>
</dbReference>
<comment type="similarity">
    <text evidence="2">Belongs to the methyl-accepting chemotaxis (MCP) protein family.</text>
</comment>
<dbReference type="PANTHER" id="PTHR43531">
    <property type="entry name" value="PROTEIN ICFG"/>
    <property type="match status" value="1"/>
</dbReference>
<evidence type="ECO:0000256" key="3">
    <source>
        <dbReference type="PROSITE-ProRule" id="PRU00284"/>
    </source>
</evidence>
<keyword evidence="4" id="KW-1133">Transmembrane helix</keyword>
<feature type="transmembrane region" description="Helical" evidence="4">
    <location>
        <begin position="192"/>
        <end position="211"/>
    </location>
</feature>
<dbReference type="InterPro" id="IPR047347">
    <property type="entry name" value="YvaQ-like_sensor"/>
</dbReference>
<keyword evidence="3" id="KW-0807">Transducer</keyword>
<dbReference type="SMART" id="SM00283">
    <property type="entry name" value="MA"/>
    <property type="match status" value="1"/>
</dbReference>
<evidence type="ECO:0000259" key="5">
    <source>
        <dbReference type="PROSITE" id="PS50111"/>
    </source>
</evidence>
<dbReference type="InterPro" id="IPR024478">
    <property type="entry name" value="HlyB_4HB_MCP"/>
</dbReference>
<dbReference type="InterPro" id="IPR003660">
    <property type="entry name" value="HAMP_dom"/>
</dbReference>
<dbReference type="CDD" id="cd06225">
    <property type="entry name" value="HAMP"/>
    <property type="match status" value="1"/>
</dbReference>
<dbReference type="PROSITE" id="PS50111">
    <property type="entry name" value="CHEMOTAXIS_TRANSDUC_2"/>
    <property type="match status" value="1"/>
</dbReference>
<name>A0ABN6TE71_9BURK</name>
<evidence type="ECO:0000256" key="1">
    <source>
        <dbReference type="ARBA" id="ARBA00022481"/>
    </source>
</evidence>
<dbReference type="RefSeq" id="WP_281909687.1">
    <property type="nucleotide sequence ID" value="NZ_AP026966.1"/>
</dbReference>
<evidence type="ECO:0000256" key="4">
    <source>
        <dbReference type="SAM" id="Phobius"/>
    </source>
</evidence>
<dbReference type="Pfam" id="PF00672">
    <property type="entry name" value="HAMP"/>
    <property type="match status" value="1"/>
</dbReference>
<dbReference type="InterPro" id="IPR004089">
    <property type="entry name" value="MCPsignal_dom"/>
</dbReference>
<dbReference type="PROSITE" id="PS50885">
    <property type="entry name" value="HAMP"/>
    <property type="match status" value="1"/>
</dbReference>
<keyword evidence="1" id="KW-0488">Methylation</keyword>
<dbReference type="PANTHER" id="PTHR43531:SF14">
    <property type="entry name" value="METHYL-ACCEPTING CHEMOTAXIS PROTEIN I-RELATED"/>
    <property type="match status" value="1"/>
</dbReference>
<accession>A0ABN6TE71</accession>
<feature type="transmembrane region" description="Helical" evidence="4">
    <location>
        <begin position="12"/>
        <end position="32"/>
    </location>
</feature>
<evidence type="ECO:0000313" key="7">
    <source>
        <dbReference type="EMBL" id="BDT60519.1"/>
    </source>
</evidence>
<dbReference type="EMBL" id="AP026966">
    <property type="protein sequence ID" value="BDT60519.1"/>
    <property type="molecule type" value="Genomic_DNA"/>
</dbReference>
<feature type="domain" description="Methyl-accepting transducer" evidence="5">
    <location>
        <begin position="270"/>
        <end position="499"/>
    </location>
</feature>
<dbReference type="Pfam" id="PF00015">
    <property type="entry name" value="MCPsignal"/>
    <property type="match status" value="1"/>
</dbReference>
<dbReference type="SMART" id="SM00304">
    <property type="entry name" value="HAMP"/>
    <property type="match status" value="1"/>
</dbReference>
<dbReference type="InterPro" id="IPR051310">
    <property type="entry name" value="MCP_chemotaxis"/>
</dbReference>
<reference evidence="7" key="1">
    <citation type="submission" date="2022-11" db="EMBL/GenBank/DDBJ databases">
        <title>Isolation and characterization of PLA-degrading bacterium Massilia sp. from Antarctic soil.</title>
        <authorList>
            <person name="Sato K."/>
            <person name="Gomez-Fuentes C."/>
            <person name="Ahmad S.A."/>
            <person name="Zulkharnain A."/>
        </authorList>
    </citation>
    <scope>NUCLEOTIDE SEQUENCE</scope>
    <source>
        <strain evidence="7">N-3</strain>
    </source>
</reference>
<organism evidence="7 8">
    <name type="scientific">Massilia varians</name>
    <dbReference type="NCBI Taxonomy" id="457921"/>
    <lineage>
        <taxon>Bacteria</taxon>
        <taxon>Pseudomonadati</taxon>
        <taxon>Pseudomonadota</taxon>
        <taxon>Betaproteobacteria</taxon>
        <taxon>Burkholderiales</taxon>
        <taxon>Oxalobacteraceae</taxon>
        <taxon>Telluria group</taxon>
        <taxon>Massilia</taxon>
    </lineage>
</organism>
<sequence length="541" mass="56975">MKINNLKIGIRLGGAFAAVILLMTVMLASMLWQLERIADAKEVMAQTGRKTALAKDWLEGVSANSVRFVAKLRSNVPGDDQYYDERIATARAKVAKVQEQLQAMVDTPEGKALLERALENDRSWYALGDAGFGRKAELGSEHPEVQAFFKDKVAPQMCAYIASLDEMVAYQTGQSEQAQADIDALQLAGRRVLLGVGAFALISAAVFGWLLTRSITHPLAGAVRVARRVASGDLSTDIRVESRDEIGELMGALHAMNASLLNTVSAVRAGTETIVSASQEIAAGNLDLSSRTEQQAASLEETTSSMEELTSTVRLNGDNAQQANLLARQASQLATRGGEVVAQVVDTMASISASSKKIADIIGVIDGIAFQTNILALNAAVEAARAGEQGRGFAVVASEVRNLAQRSASAAKEIRLLIADSVDKVGAGGRLVDEAGDTMQDIVEGIARVTGIMSEIAGASAEQKVGIEQVNAAIVQMDGVTQQNAALVEQAAAATASMQEQALALAELVRVFDIGDGAQPATAGAARVPARMALEYDRLAA</sequence>
<evidence type="ECO:0000259" key="6">
    <source>
        <dbReference type="PROSITE" id="PS50885"/>
    </source>
</evidence>
<evidence type="ECO:0000256" key="2">
    <source>
        <dbReference type="ARBA" id="ARBA00029447"/>
    </source>
</evidence>
<dbReference type="Gene3D" id="6.10.340.10">
    <property type="match status" value="1"/>
</dbReference>
<keyword evidence="8" id="KW-1185">Reference proteome</keyword>
<keyword evidence="4" id="KW-0812">Transmembrane</keyword>
<gene>
    <name evidence="7" type="ORF">MasN3_40130</name>
</gene>
<dbReference type="SUPFAM" id="SSF58104">
    <property type="entry name" value="Methyl-accepting chemotaxis protein (MCP) signaling domain"/>
    <property type="match status" value="1"/>
</dbReference>
<protein>
    <submittedName>
        <fullName evidence="7">Methyl-accepting chemotaxis protein</fullName>
    </submittedName>
</protein>
<proteinExistence type="inferred from homology"/>
<dbReference type="Pfam" id="PF12729">
    <property type="entry name" value="4HB_MCP_1"/>
    <property type="match status" value="1"/>
</dbReference>
<dbReference type="Proteomes" id="UP001163336">
    <property type="component" value="Chromosome"/>
</dbReference>
<evidence type="ECO:0000313" key="8">
    <source>
        <dbReference type="Proteomes" id="UP001163336"/>
    </source>
</evidence>
<dbReference type="CDD" id="cd11386">
    <property type="entry name" value="MCP_signal"/>
    <property type="match status" value="1"/>
</dbReference>
<keyword evidence="4" id="KW-0472">Membrane</keyword>
<dbReference type="CDD" id="cd19411">
    <property type="entry name" value="MCP2201-like_sensor"/>
    <property type="match status" value="1"/>
</dbReference>
<feature type="domain" description="HAMP" evidence="6">
    <location>
        <begin position="213"/>
        <end position="265"/>
    </location>
</feature>